<accession>A0A170TIQ9</accession>
<dbReference type="EMBL" id="LT160932">
    <property type="protein sequence ID" value="CZF87193.1"/>
    <property type="molecule type" value="Genomic_DNA"/>
</dbReference>
<dbReference type="AlphaFoldDB" id="A0A170TIQ9"/>
<evidence type="ECO:0000313" key="1">
    <source>
        <dbReference type="EMBL" id="CZF87193.1"/>
    </source>
</evidence>
<proteinExistence type="predicted"/>
<protein>
    <submittedName>
        <fullName evidence="1">Actin</fullName>
    </submittedName>
</protein>
<feature type="non-terminal residue" evidence="1">
    <location>
        <position position="64"/>
    </location>
</feature>
<feature type="non-terminal residue" evidence="1">
    <location>
        <position position="1"/>
    </location>
</feature>
<sequence>VLWRQPLHVAAAALSPFSNPSWQSAASIVGRPRHHGYGVPSTSAYVIAGWRILQHHDWYGPEKL</sequence>
<reference evidence="1" key="2">
    <citation type="submission" date="2016-01" db="EMBL/GenBank/DDBJ databases">
        <authorList>
            <person name="McClelland M."/>
            <person name="Jain A."/>
            <person name="Saraogi P."/>
            <person name="Mendelson R."/>
            <person name="Westerman R."/>
            <person name="SanMiguel P."/>
            <person name="Csonka L."/>
        </authorList>
    </citation>
    <scope>NUCLEOTIDE SEQUENCE</scope>
    <source>
        <strain evidence="1">Type strain: NCPF7066</strain>
    </source>
</reference>
<organism evidence="1">
    <name type="scientific">Emarellia grisea</name>
    <dbReference type="NCBI Taxonomy" id="1805848"/>
    <lineage>
        <taxon>Eukaryota</taxon>
        <taxon>Fungi</taxon>
        <taxon>Dikarya</taxon>
        <taxon>Ascomycota</taxon>
        <taxon>Pezizomycotina</taxon>
        <taxon>Dothideomycetes</taxon>
        <taxon>Pleosporomycetidae</taxon>
        <taxon>Pleosporales</taxon>
        <taxon>Massarineae</taxon>
        <taxon>Trematosphaeriaceae</taxon>
        <taxon>Emarellia</taxon>
    </lineage>
</organism>
<name>A0A170TIQ9_9PLEO</name>
<reference evidence="1" key="1">
    <citation type="journal article" date="2016" name="J. Clin. Microbiol.">
        <title>Novel taxa associated with human fungal black-grain mycetomas: Emarellia grisea gen. nov., sp. nov., and Emarellia paragrisea sp. nov.</title>
        <authorList>
            <person name="Borman A.M."/>
            <person name="Desnos-Ollivier M."/>
            <person name="Campbell C.K."/>
            <person name="Bridge P.D."/>
            <person name="Dannaoui E."/>
            <person name="Johnson E.M."/>
        </authorList>
    </citation>
    <scope>NUCLEOTIDE SEQUENCE</scope>
    <source>
        <strain evidence="1">Type strain: NCPF7066</strain>
    </source>
</reference>
<gene>
    <name evidence="1" type="primary">ACT</name>
</gene>